<sequence>MPANTFHTWARGYRYKGIDGTQHDIDALITTTGVGRGPVVPFVGLSEAYVLNAFRGAGVPMQRIRPALSKLESEFGMHAALASEQLKTDGAEVLWEFGEETDDAELRDSLVVVRSGQMVFRDVIEKYLRTITYVYGRVSLIRLPQFVPEVVVDPERNFGQPTLARRGIRVADVRARLDAGEPADQVADDFRLELADVLALAA</sequence>
<dbReference type="Gene3D" id="1.10.10.10">
    <property type="entry name" value="Winged helix-like DNA-binding domain superfamily/Winged helix DNA-binding domain"/>
    <property type="match status" value="1"/>
</dbReference>
<organism evidence="2 3">
    <name type="scientific">Isoptericola hypogeus</name>
    <dbReference type="NCBI Taxonomy" id="300179"/>
    <lineage>
        <taxon>Bacteria</taxon>
        <taxon>Bacillati</taxon>
        <taxon>Actinomycetota</taxon>
        <taxon>Actinomycetes</taxon>
        <taxon>Micrococcales</taxon>
        <taxon>Promicromonosporaceae</taxon>
        <taxon>Isoptericola</taxon>
    </lineage>
</organism>
<dbReference type="SUPFAM" id="SSF46689">
    <property type="entry name" value="Homeodomain-like"/>
    <property type="match status" value="1"/>
</dbReference>
<dbReference type="EMBL" id="BAAAPM010000005">
    <property type="protein sequence ID" value="GAA1732123.1"/>
    <property type="molecule type" value="Genomic_DNA"/>
</dbReference>
<gene>
    <name evidence="2" type="ORF">GCM10009809_29480</name>
</gene>
<name>A0ABN2JM42_9MICO</name>
<dbReference type="InterPro" id="IPR036388">
    <property type="entry name" value="WH-like_DNA-bd_sf"/>
</dbReference>
<dbReference type="Pfam" id="PF21321">
    <property type="entry name" value="HTH_66"/>
    <property type="match status" value="1"/>
</dbReference>
<feature type="domain" description="Putative antitoxin VapB45-like DNA-binding HTH" evidence="1">
    <location>
        <begin position="1"/>
        <end position="68"/>
    </location>
</feature>
<reference evidence="2 3" key="1">
    <citation type="journal article" date="2019" name="Int. J. Syst. Evol. Microbiol.">
        <title>The Global Catalogue of Microorganisms (GCM) 10K type strain sequencing project: providing services to taxonomists for standard genome sequencing and annotation.</title>
        <authorList>
            <consortium name="The Broad Institute Genomics Platform"/>
            <consortium name="The Broad Institute Genome Sequencing Center for Infectious Disease"/>
            <person name="Wu L."/>
            <person name="Ma J."/>
        </authorList>
    </citation>
    <scope>NUCLEOTIDE SEQUENCE [LARGE SCALE GENOMIC DNA]</scope>
    <source>
        <strain evidence="2 3">JCM 15589</strain>
    </source>
</reference>
<proteinExistence type="predicted"/>
<evidence type="ECO:0000313" key="3">
    <source>
        <dbReference type="Proteomes" id="UP001501138"/>
    </source>
</evidence>
<protein>
    <submittedName>
        <fullName evidence="2">DUF433 domain-containing protein</fullName>
    </submittedName>
</protein>
<dbReference type="InterPro" id="IPR009057">
    <property type="entry name" value="Homeodomain-like_sf"/>
</dbReference>
<dbReference type="Proteomes" id="UP001501138">
    <property type="component" value="Unassembled WGS sequence"/>
</dbReference>
<comment type="caution">
    <text evidence="2">The sequence shown here is derived from an EMBL/GenBank/DDBJ whole genome shotgun (WGS) entry which is preliminary data.</text>
</comment>
<keyword evidence="3" id="KW-1185">Reference proteome</keyword>
<accession>A0ABN2JM42</accession>
<dbReference type="InterPro" id="IPR048708">
    <property type="entry name" value="VapB45-like_HTH"/>
</dbReference>
<dbReference type="InterPro" id="IPR007367">
    <property type="entry name" value="DUF433"/>
</dbReference>
<evidence type="ECO:0000259" key="1">
    <source>
        <dbReference type="Pfam" id="PF21321"/>
    </source>
</evidence>
<evidence type="ECO:0000313" key="2">
    <source>
        <dbReference type="EMBL" id="GAA1732123.1"/>
    </source>
</evidence>
<dbReference type="Pfam" id="PF04255">
    <property type="entry name" value="DUF433"/>
    <property type="match status" value="1"/>
</dbReference>